<keyword evidence="1" id="KW-1133">Transmembrane helix</keyword>
<organism evidence="2 3">
    <name type="scientific">Wansuia hejianensis</name>
    <dbReference type="NCBI Taxonomy" id="2763667"/>
    <lineage>
        <taxon>Bacteria</taxon>
        <taxon>Bacillati</taxon>
        <taxon>Bacillota</taxon>
        <taxon>Clostridia</taxon>
        <taxon>Lachnospirales</taxon>
        <taxon>Lachnospiraceae</taxon>
        <taxon>Wansuia</taxon>
    </lineage>
</organism>
<dbReference type="RefSeq" id="WP_249323420.1">
    <property type="nucleotide sequence ID" value="NZ_JACRTK010000002.1"/>
</dbReference>
<dbReference type="EMBL" id="JACRTK010000002">
    <property type="protein sequence ID" value="MBC8590583.1"/>
    <property type="molecule type" value="Genomic_DNA"/>
</dbReference>
<keyword evidence="3" id="KW-1185">Reference proteome</keyword>
<sequence>MREGSISIISIFMFLIIIMLSMFTIYIYTIQYSITASSIDNIQSNNITENKLNEMIYDKECFDEYLLPIIIQKCRGNRVPSNGIWKIDFKNNPNMSNNLIESYVEFEDIDNRLNMILDIRTEYNNIEANLKAWVPVMKEIFELEQPILTQSKLDFEYNQSFLELMKLLEKEIWEHDCSPTSSVRKFNSDKDMIIIMDRIDTSHNMINPLNDKKELLQIYNDNLKELHRFTTNIMLINLKSNEENKSALIIGEEYSPRNLKMQGVLYIEGDLVINQKFEFNGLIIINNGNIIINTYEKPTINGMILHKGDLEPNEQDYNLNYDSNLVRWFCTYIPGAFNPEIQLIKKYW</sequence>
<name>A0A926EVE5_9FIRM</name>
<feature type="transmembrane region" description="Helical" evidence="1">
    <location>
        <begin position="6"/>
        <end position="28"/>
    </location>
</feature>
<comment type="caution">
    <text evidence="2">The sequence shown here is derived from an EMBL/GenBank/DDBJ whole genome shotgun (WGS) entry which is preliminary data.</text>
</comment>
<dbReference type="AlphaFoldDB" id="A0A926EVE5"/>
<reference evidence="2 3" key="1">
    <citation type="submission" date="2020-08" db="EMBL/GenBank/DDBJ databases">
        <title>Genome public.</title>
        <authorList>
            <person name="Liu C."/>
            <person name="Sun Q."/>
        </authorList>
    </citation>
    <scope>NUCLEOTIDE SEQUENCE [LARGE SCALE GENOMIC DNA]</scope>
    <source>
        <strain evidence="2 3">NSJ-26</strain>
    </source>
</reference>
<evidence type="ECO:0000313" key="2">
    <source>
        <dbReference type="EMBL" id="MBC8590583.1"/>
    </source>
</evidence>
<dbReference type="Proteomes" id="UP000601522">
    <property type="component" value="Unassembled WGS sequence"/>
</dbReference>
<protein>
    <submittedName>
        <fullName evidence="2">Uncharacterized protein</fullName>
    </submittedName>
</protein>
<evidence type="ECO:0000256" key="1">
    <source>
        <dbReference type="SAM" id="Phobius"/>
    </source>
</evidence>
<evidence type="ECO:0000313" key="3">
    <source>
        <dbReference type="Proteomes" id="UP000601522"/>
    </source>
</evidence>
<gene>
    <name evidence="2" type="ORF">H8689_05490</name>
</gene>
<accession>A0A926EVE5</accession>
<keyword evidence="1" id="KW-0812">Transmembrane</keyword>
<keyword evidence="1" id="KW-0472">Membrane</keyword>
<proteinExistence type="predicted"/>